<comment type="subcellular location">
    <subcellularLocation>
        <location evidence="1">Cell membrane</location>
        <topology evidence="1">Multi-pass membrane protein</topology>
    </subcellularLocation>
</comment>
<keyword evidence="9" id="KW-1185">Reference proteome</keyword>
<dbReference type="InterPro" id="IPR051791">
    <property type="entry name" value="Pra-immunoreactive"/>
</dbReference>
<gene>
    <name evidence="8" type="ORF">J2X05_002741</name>
</gene>
<reference evidence="8 9" key="1">
    <citation type="submission" date="2023-07" db="EMBL/GenBank/DDBJ databases">
        <title>Sorghum-associated microbial communities from plants grown in Nebraska, USA.</title>
        <authorList>
            <person name="Schachtman D."/>
        </authorList>
    </citation>
    <scope>NUCLEOTIDE SEQUENCE [LARGE SCALE GENOMIC DNA]</scope>
    <source>
        <strain evidence="8 9">BE190</strain>
    </source>
</reference>
<evidence type="ECO:0000313" key="8">
    <source>
        <dbReference type="EMBL" id="MDR7090715.1"/>
    </source>
</evidence>
<evidence type="ECO:0000256" key="3">
    <source>
        <dbReference type="ARBA" id="ARBA00022692"/>
    </source>
</evidence>
<feature type="transmembrane region" description="Helical" evidence="6">
    <location>
        <begin position="81"/>
        <end position="99"/>
    </location>
</feature>
<keyword evidence="5 6" id="KW-0472">Membrane</keyword>
<sequence length="191" mass="21220">MNDQAPDLQPAPNSPQVDNSASLGQRFAAFMLDGVFMVISMMFLMQYLGMTEFDPNKAQDAQAMQSEILAKVAALSNGQKVLLALFPYISFLVLHGYLLSRYGQTIGKRIMGIAIVTMDNRVPPFFQLIVQRYLIQWLAGRVPMVGGILRLVDILAIFRADKRCIHDHLAGTKVIDLRIPVTQGKPTSIIV</sequence>
<name>A0ABU1UZW6_9GAMM</name>
<feature type="domain" description="RDD" evidence="7">
    <location>
        <begin position="21"/>
        <end position="171"/>
    </location>
</feature>
<dbReference type="PANTHER" id="PTHR36115">
    <property type="entry name" value="PROLINE-RICH ANTIGEN HOMOLOG-RELATED"/>
    <property type="match status" value="1"/>
</dbReference>
<keyword evidence="3 6" id="KW-0812">Transmembrane</keyword>
<accession>A0ABU1UZW6</accession>
<dbReference type="RefSeq" id="WP_310073274.1">
    <property type="nucleotide sequence ID" value="NZ_JAVDVX010000005.1"/>
</dbReference>
<dbReference type="Pfam" id="PF06271">
    <property type="entry name" value="RDD"/>
    <property type="match status" value="1"/>
</dbReference>
<evidence type="ECO:0000256" key="4">
    <source>
        <dbReference type="ARBA" id="ARBA00022989"/>
    </source>
</evidence>
<evidence type="ECO:0000256" key="2">
    <source>
        <dbReference type="ARBA" id="ARBA00022475"/>
    </source>
</evidence>
<dbReference type="EMBL" id="JAVDVX010000005">
    <property type="protein sequence ID" value="MDR7090715.1"/>
    <property type="molecule type" value="Genomic_DNA"/>
</dbReference>
<protein>
    <submittedName>
        <fullName evidence="8">RDD family membrane protein YckC</fullName>
    </submittedName>
</protein>
<keyword evidence="2" id="KW-1003">Cell membrane</keyword>
<evidence type="ECO:0000256" key="5">
    <source>
        <dbReference type="ARBA" id="ARBA00023136"/>
    </source>
</evidence>
<keyword evidence="4 6" id="KW-1133">Transmembrane helix</keyword>
<evidence type="ECO:0000256" key="6">
    <source>
        <dbReference type="SAM" id="Phobius"/>
    </source>
</evidence>
<organism evidence="8 9">
    <name type="scientific">Cellvibrio fibrivorans</name>
    <dbReference type="NCBI Taxonomy" id="126350"/>
    <lineage>
        <taxon>Bacteria</taxon>
        <taxon>Pseudomonadati</taxon>
        <taxon>Pseudomonadota</taxon>
        <taxon>Gammaproteobacteria</taxon>
        <taxon>Cellvibrionales</taxon>
        <taxon>Cellvibrionaceae</taxon>
        <taxon>Cellvibrio</taxon>
    </lineage>
</organism>
<dbReference type="Proteomes" id="UP001253595">
    <property type="component" value="Unassembled WGS sequence"/>
</dbReference>
<evidence type="ECO:0000259" key="7">
    <source>
        <dbReference type="Pfam" id="PF06271"/>
    </source>
</evidence>
<dbReference type="InterPro" id="IPR010432">
    <property type="entry name" value="RDD"/>
</dbReference>
<feature type="transmembrane region" description="Helical" evidence="6">
    <location>
        <begin position="27"/>
        <end position="48"/>
    </location>
</feature>
<evidence type="ECO:0000313" key="9">
    <source>
        <dbReference type="Proteomes" id="UP001253595"/>
    </source>
</evidence>
<evidence type="ECO:0000256" key="1">
    <source>
        <dbReference type="ARBA" id="ARBA00004651"/>
    </source>
</evidence>
<comment type="caution">
    <text evidence="8">The sequence shown here is derived from an EMBL/GenBank/DDBJ whole genome shotgun (WGS) entry which is preliminary data.</text>
</comment>
<proteinExistence type="predicted"/>
<dbReference type="PANTHER" id="PTHR36115:SF4">
    <property type="entry name" value="MEMBRANE PROTEIN"/>
    <property type="match status" value="1"/>
</dbReference>